<gene>
    <name evidence="10" type="ORF">B456_002G140700</name>
</gene>
<evidence type="ECO:0000256" key="5">
    <source>
        <dbReference type="ARBA" id="ARBA00023242"/>
    </source>
</evidence>
<evidence type="ECO:0000256" key="3">
    <source>
        <dbReference type="ARBA" id="ARBA00023125"/>
    </source>
</evidence>
<keyword evidence="11" id="KW-1185">Reference proteome</keyword>
<keyword evidence="2" id="KW-0805">Transcription regulation</keyword>
<dbReference type="InterPro" id="IPR016177">
    <property type="entry name" value="DNA-bd_dom_sf"/>
</dbReference>
<keyword evidence="5" id="KW-0539">Nucleus</keyword>
<keyword evidence="4" id="KW-0804">Transcription</keyword>
<evidence type="ECO:0000259" key="8">
    <source>
        <dbReference type="PROSITE" id="PS50157"/>
    </source>
</evidence>
<protein>
    <recommendedName>
        <fullName evidence="12">C2H2-type domain-containing protein</fullName>
    </recommendedName>
</protein>
<dbReference type="PROSITE" id="PS50982">
    <property type="entry name" value="MBD"/>
    <property type="match status" value="1"/>
</dbReference>
<keyword evidence="6" id="KW-0479">Metal-binding</keyword>
<keyword evidence="6" id="KW-0862">Zinc</keyword>
<name>A0A0D2Q638_GOSRA</name>
<proteinExistence type="predicted"/>
<dbReference type="eggNOG" id="ENOG502QPIK">
    <property type="taxonomic scope" value="Eukaryota"/>
</dbReference>
<dbReference type="PANTHER" id="PTHR37701">
    <property type="entry name" value="METHYL-CPG-BINDING DOMAIN-CONTAINING PROTEIN 8"/>
    <property type="match status" value="1"/>
</dbReference>
<dbReference type="InterPro" id="IPR013087">
    <property type="entry name" value="Znf_C2H2_type"/>
</dbReference>
<reference evidence="10 11" key="1">
    <citation type="journal article" date="2012" name="Nature">
        <title>Repeated polyploidization of Gossypium genomes and the evolution of spinnable cotton fibres.</title>
        <authorList>
            <person name="Paterson A.H."/>
            <person name="Wendel J.F."/>
            <person name="Gundlach H."/>
            <person name="Guo H."/>
            <person name="Jenkins J."/>
            <person name="Jin D."/>
            <person name="Llewellyn D."/>
            <person name="Showmaker K.C."/>
            <person name="Shu S."/>
            <person name="Udall J."/>
            <person name="Yoo M.J."/>
            <person name="Byers R."/>
            <person name="Chen W."/>
            <person name="Doron-Faigenboim A."/>
            <person name="Duke M.V."/>
            <person name="Gong L."/>
            <person name="Grimwood J."/>
            <person name="Grover C."/>
            <person name="Grupp K."/>
            <person name="Hu G."/>
            <person name="Lee T.H."/>
            <person name="Li J."/>
            <person name="Lin L."/>
            <person name="Liu T."/>
            <person name="Marler B.S."/>
            <person name="Page J.T."/>
            <person name="Roberts A.W."/>
            <person name="Romanel E."/>
            <person name="Sanders W.S."/>
            <person name="Szadkowski E."/>
            <person name="Tan X."/>
            <person name="Tang H."/>
            <person name="Xu C."/>
            <person name="Wang J."/>
            <person name="Wang Z."/>
            <person name="Zhang D."/>
            <person name="Zhang L."/>
            <person name="Ashrafi H."/>
            <person name="Bedon F."/>
            <person name="Bowers J.E."/>
            <person name="Brubaker C.L."/>
            <person name="Chee P.W."/>
            <person name="Das S."/>
            <person name="Gingle A.R."/>
            <person name="Haigler C.H."/>
            <person name="Harker D."/>
            <person name="Hoffmann L.V."/>
            <person name="Hovav R."/>
            <person name="Jones D.C."/>
            <person name="Lemke C."/>
            <person name="Mansoor S."/>
            <person name="ur Rahman M."/>
            <person name="Rainville L.N."/>
            <person name="Rambani A."/>
            <person name="Reddy U.K."/>
            <person name="Rong J.K."/>
            <person name="Saranga Y."/>
            <person name="Scheffler B.E."/>
            <person name="Scheffler J.A."/>
            <person name="Stelly D.M."/>
            <person name="Triplett B.A."/>
            <person name="Van Deynze A."/>
            <person name="Vaslin M.F."/>
            <person name="Waghmare V.N."/>
            <person name="Walford S.A."/>
            <person name="Wright R.J."/>
            <person name="Zaki E.A."/>
            <person name="Zhang T."/>
            <person name="Dennis E.S."/>
            <person name="Mayer K.F."/>
            <person name="Peterson D.G."/>
            <person name="Rokhsar D.S."/>
            <person name="Wang X."/>
            <person name="Schmutz J."/>
        </authorList>
    </citation>
    <scope>NUCLEOTIDE SEQUENCE [LARGE SCALE GENOMIC DNA]</scope>
</reference>
<evidence type="ECO:0000256" key="6">
    <source>
        <dbReference type="PROSITE-ProRule" id="PRU00042"/>
    </source>
</evidence>
<dbReference type="InterPro" id="IPR001739">
    <property type="entry name" value="Methyl_CpG_DNA-bd"/>
</dbReference>
<keyword evidence="3" id="KW-0238">DNA-binding</keyword>
<dbReference type="InterPro" id="IPR037472">
    <property type="entry name" value="MBD8"/>
</dbReference>
<evidence type="ECO:0000256" key="1">
    <source>
        <dbReference type="ARBA" id="ARBA00004123"/>
    </source>
</evidence>
<comment type="subcellular location">
    <subcellularLocation>
        <location evidence="1">Nucleus</location>
    </subcellularLocation>
</comment>
<dbReference type="GO" id="GO:0008270">
    <property type="term" value="F:zinc ion binding"/>
    <property type="evidence" value="ECO:0007669"/>
    <property type="project" value="UniProtKB-KW"/>
</dbReference>
<evidence type="ECO:0000259" key="9">
    <source>
        <dbReference type="PROSITE" id="PS50982"/>
    </source>
</evidence>
<dbReference type="Proteomes" id="UP000032304">
    <property type="component" value="Chromosome 2"/>
</dbReference>
<dbReference type="SUPFAM" id="SSF54171">
    <property type="entry name" value="DNA-binding domain"/>
    <property type="match status" value="1"/>
</dbReference>
<evidence type="ECO:0008006" key="12">
    <source>
        <dbReference type="Google" id="ProtNLM"/>
    </source>
</evidence>
<keyword evidence="6" id="KW-0863">Zinc-finger</keyword>
<sequence>MDGKLVGQLNQIPLSVNKSHPNQLHRENTSAFSSLFFSPLFSMASATVDHRNHLHIESIPVVDLRLLSQPDLLSLALCSSSPSPSNAETELFTPKIDRSVFNESAGSRKQTFFRLRFAAPRSHLHHQHSSPPSEPFPSRSLYLNPESLDEESSNALSLLKSLFNIDDSLPANPEADEPYDDKDLVPVQIEYPNGNSGLQNIPVDIVSSSLRKRKRGRPRRDGKDNWLIESEPLAIEEYKEMKIFDRPNETADAGNSSSCNGGKRRRGRPRREESQSRVIASEEKKVESEIEKAAFVNVEAILGIEEELRRRTEGIVTEVQLLEFMKGLEGEWASKSQKKRIIDAAGFGNVLPKGWKLMLFVKKRAGHCWLACSRYISPNGQQFVSCKEVSSYLLSFGGLKGSSVETLSHADNGIDLGVKPTPGNLPITCRSSENETRAPLLKIGSPREVQRAETIKCHKCTMTFNLQDDFICHLLSSHKGSAMSSGHGTPANEEVKIKNGKYECQFCHQLFEERNCYSSHLGIHMENNMKKVEGSVGEQNTVQPLNSAGSNEIGPGFRCSESNENALVETFTDKYNHEGSLLSHDEQDKVNMSEKVLADRNCDTKSKFCFVTDNKGDITDATAAADLNVCLGSENILFTSDKEGISRSSDKIDVGFAVNSVEEKKREMASNTSFLAPNAKGNMFSDENTEDGHFPSFLKGMEVDLKDKATRDDPKAGCADTSTELSNVRIDTVQGNYNEGCSLIPSGNKQRVNLVDHLKGASVTTDSTHERGSGCGLSLSKGDQTCVINNSLILVSGTLDDPESIMVNESANIDPTICFQSHLPMKKPSQEKSETVLLTSHGREQIFPSDNNAFKAFSRTVEVSELDGAQNYRGLSPGVNSRNSGVDPNILASVKHEKTKDRLFGPASYKKTHTCTPEYKQDKGSESILYQQYGNQQNSNYETSMNKVSFFTKEEPKHKGGSSIVGNAYARVGAFALTGTVQESCSPHFSGNREKISVKNNVPGISSGVVLEPKQNKGAFEDFFGLSSSEQTHVANNLNMVHAGTAHDGSRLQDFQNARNNEIMIGYSNHARPIEDSMTGLTWKSNEGNVLLSGLADTSSQLLTSSGYYPTFDWMSHKGETEMFDISGKCSSIAGFEGLQSGSIEHMEYNFLTAQPSSCSGNSKGQSEMFNISGKCSNESGLSDNLEHMEYSFMTAQPSSRSGNSKVPSYGSEMALKFDSVWLGKDALPLLPKIAGRHQVTTLCSWCGNQFYNEAVDIAAQRSTMVMCANCRARFSRNHDFM</sequence>
<feature type="compositionally biased region" description="Basic and acidic residues" evidence="7">
    <location>
        <begin position="270"/>
        <end position="282"/>
    </location>
</feature>
<evidence type="ECO:0000256" key="2">
    <source>
        <dbReference type="ARBA" id="ARBA00023015"/>
    </source>
</evidence>
<organism evidence="10 11">
    <name type="scientific">Gossypium raimondii</name>
    <name type="common">Peruvian cotton</name>
    <name type="synonym">Gossypium klotzschianum subsp. raimondii</name>
    <dbReference type="NCBI Taxonomy" id="29730"/>
    <lineage>
        <taxon>Eukaryota</taxon>
        <taxon>Viridiplantae</taxon>
        <taxon>Streptophyta</taxon>
        <taxon>Embryophyta</taxon>
        <taxon>Tracheophyta</taxon>
        <taxon>Spermatophyta</taxon>
        <taxon>Magnoliopsida</taxon>
        <taxon>eudicotyledons</taxon>
        <taxon>Gunneridae</taxon>
        <taxon>Pentapetalae</taxon>
        <taxon>rosids</taxon>
        <taxon>malvids</taxon>
        <taxon>Malvales</taxon>
        <taxon>Malvaceae</taxon>
        <taxon>Malvoideae</taxon>
        <taxon>Gossypium</taxon>
    </lineage>
</organism>
<dbReference type="STRING" id="29730.A0A0D2Q638"/>
<dbReference type="Pfam" id="PF01429">
    <property type="entry name" value="MBD"/>
    <property type="match status" value="1"/>
</dbReference>
<feature type="region of interest" description="Disordered" evidence="7">
    <location>
        <begin position="123"/>
        <end position="144"/>
    </location>
</feature>
<dbReference type="OMA" id="GCHNQEG"/>
<dbReference type="PROSITE" id="PS00028">
    <property type="entry name" value="ZINC_FINGER_C2H2_1"/>
    <property type="match status" value="2"/>
</dbReference>
<evidence type="ECO:0000313" key="11">
    <source>
        <dbReference type="Proteomes" id="UP000032304"/>
    </source>
</evidence>
<evidence type="ECO:0000256" key="4">
    <source>
        <dbReference type="ARBA" id="ARBA00023163"/>
    </source>
</evidence>
<feature type="domain" description="C2H2-type" evidence="8">
    <location>
        <begin position="502"/>
        <end position="529"/>
    </location>
</feature>
<feature type="region of interest" description="Disordered" evidence="7">
    <location>
        <begin position="248"/>
        <end position="282"/>
    </location>
</feature>
<dbReference type="GO" id="GO:0005634">
    <property type="term" value="C:nucleus"/>
    <property type="evidence" value="ECO:0007669"/>
    <property type="project" value="UniProtKB-SubCell"/>
</dbReference>
<evidence type="ECO:0000256" key="7">
    <source>
        <dbReference type="SAM" id="MobiDB-lite"/>
    </source>
</evidence>
<accession>A0A0D2Q638</accession>
<dbReference type="EMBL" id="CM001741">
    <property type="protein sequence ID" value="KJB14729.1"/>
    <property type="molecule type" value="Genomic_DNA"/>
</dbReference>
<dbReference type="SMART" id="SM00355">
    <property type="entry name" value="ZnF_C2H2"/>
    <property type="match status" value="2"/>
</dbReference>
<evidence type="ECO:0000313" key="10">
    <source>
        <dbReference type="EMBL" id="KJB14729.1"/>
    </source>
</evidence>
<feature type="domain" description="MBD" evidence="9">
    <location>
        <begin position="341"/>
        <end position="414"/>
    </location>
</feature>
<dbReference type="Gramene" id="KJB14729">
    <property type="protein sequence ID" value="KJB14729"/>
    <property type="gene ID" value="B456_002G140700"/>
</dbReference>
<dbReference type="PROSITE" id="PS50157">
    <property type="entry name" value="ZINC_FINGER_C2H2_2"/>
    <property type="match status" value="1"/>
</dbReference>
<dbReference type="PANTHER" id="PTHR37701:SF13">
    <property type="entry name" value="C2H2-TYPE DOMAIN-CONTAINING PROTEIN"/>
    <property type="match status" value="1"/>
</dbReference>
<dbReference type="GO" id="GO:0003677">
    <property type="term" value="F:DNA binding"/>
    <property type="evidence" value="ECO:0007669"/>
    <property type="project" value="UniProtKB-KW"/>
</dbReference>